<gene>
    <name evidence="2" type="ORF">SAMN04488505_105317</name>
</gene>
<evidence type="ECO:0000313" key="2">
    <source>
        <dbReference type="EMBL" id="SEM65646.1"/>
    </source>
</evidence>
<dbReference type="PANTHER" id="PTHR33933:SF1">
    <property type="entry name" value="PROTEIN ADENYLYLTRANSFERASE MNTA-RELATED"/>
    <property type="match status" value="1"/>
</dbReference>
<dbReference type="Pfam" id="PF18765">
    <property type="entry name" value="Polbeta"/>
    <property type="match status" value="1"/>
</dbReference>
<evidence type="ECO:0000259" key="1">
    <source>
        <dbReference type="Pfam" id="PF18765"/>
    </source>
</evidence>
<dbReference type="Gene3D" id="3.30.460.10">
    <property type="entry name" value="Beta Polymerase, domain 2"/>
    <property type="match status" value="1"/>
</dbReference>
<accession>A0A1H8A560</accession>
<dbReference type="AlphaFoldDB" id="A0A1H8A560"/>
<name>A0A1H8A560_9BACT</name>
<dbReference type="SUPFAM" id="SSF81301">
    <property type="entry name" value="Nucleotidyltransferase"/>
    <property type="match status" value="1"/>
</dbReference>
<sequence>MIDSFIDTITNRLIQRYDPDKIYLFGSYAKGVQTSKSDIDILVIKHSDLPKHLRGLDIRRTFYSSVTRVDCLFYTPEEVANELRTPHSFIAVILRSGKILYEKKL</sequence>
<dbReference type="GO" id="GO:0016740">
    <property type="term" value="F:transferase activity"/>
    <property type="evidence" value="ECO:0007669"/>
    <property type="project" value="UniProtKB-KW"/>
</dbReference>
<evidence type="ECO:0000313" key="3">
    <source>
        <dbReference type="Proteomes" id="UP000198984"/>
    </source>
</evidence>
<dbReference type="PANTHER" id="PTHR33933">
    <property type="entry name" value="NUCLEOTIDYLTRANSFERASE"/>
    <property type="match status" value="1"/>
</dbReference>
<dbReference type="InterPro" id="IPR041633">
    <property type="entry name" value="Polbeta"/>
</dbReference>
<proteinExistence type="predicted"/>
<protein>
    <submittedName>
        <fullName evidence="2">Nucleotidyltransferase domain-containing protein</fullName>
    </submittedName>
</protein>
<keyword evidence="2" id="KW-0808">Transferase</keyword>
<dbReference type="CDD" id="cd05403">
    <property type="entry name" value="NT_KNTase_like"/>
    <property type="match status" value="1"/>
</dbReference>
<reference evidence="2 3" key="1">
    <citation type="submission" date="2016-10" db="EMBL/GenBank/DDBJ databases">
        <authorList>
            <person name="de Groot N.N."/>
        </authorList>
    </citation>
    <scope>NUCLEOTIDE SEQUENCE [LARGE SCALE GENOMIC DNA]</scope>
    <source>
        <strain evidence="2 3">DSM 21039</strain>
    </source>
</reference>
<dbReference type="Proteomes" id="UP000198984">
    <property type="component" value="Unassembled WGS sequence"/>
</dbReference>
<organism evidence="2 3">
    <name type="scientific">Chitinophaga rupis</name>
    <dbReference type="NCBI Taxonomy" id="573321"/>
    <lineage>
        <taxon>Bacteria</taxon>
        <taxon>Pseudomonadati</taxon>
        <taxon>Bacteroidota</taxon>
        <taxon>Chitinophagia</taxon>
        <taxon>Chitinophagales</taxon>
        <taxon>Chitinophagaceae</taxon>
        <taxon>Chitinophaga</taxon>
    </lineage>
</organism>
<feature type="domain" description="Polymerase beta nucleotidyltransferase" evidence="1">
    <location>
        <begin position="9"/>
        <end position="104"/>
    </location>
</feature>
<dbReference type="STRING" id="573321.SAMN04488505_105317"/>
<keyword evidence="3" id="KW-1185">Reference proteome</keyword>
<dbReference type="InterPro" id="IPR043519">
    <property type="entry name" value="NT_sf"/>
</dbReference>
<dbReference type="RefSeq" id="WP_089916886.1">
    <property type="nucleotide sequence ID" value="NZ_FOBB01000005.1"/>
</dbReference>
<dbReference type="InterPro" id="IPR052548">
    <property type="entry name" value="Type_VII_TA_antitoxin"/>
</dbReference>
<dbReference type="EMBL" id="FOBB01000005">
    <property type="protein sequence ID" value="SEM65646.1"/>
    <property type="molecule type" value="Genomic_DNA"/>
</dbReference>
<dbReference type="OrthoDB" id="9809668at2"/>